<dbReference type="STRING" id="1314781.A0A165CXQ5"/>
<evidence type="ECO:0000256" key="3">
    <source>
        <dbReference type="ARBA" id="ARBA00023163"/>
    </source>
</evidence>
<comment type="subcellular location">
    <subcellularLocation>
        <location evidence="1">Nucleus</location>
    </subcellularLocation>
</comment>
<dbReference type="InParanoid" id="A0A165CXQ5"/>
<gene>
    <name evidence="7" type="ORF">EXIGLDRAFT_754423</name>
</gene>
<reference evidence="7 8" key="1">
    <citation type="journal article" date="2016" name="Mol. Biol. Evol.">
        <title>Comparative Genomics of Early-Diverging Mushroom-Forming Fungi Provides Insights into the Origins of Lignocellulose Decay Capabilities.</title>
        <authorList>
            <person name="Nagy L.G."/>
            <person name="Riley R."/>
            <person name="Tritt A."/>
            <person name="Adam C."/>
            <person name="Daum C."/>
            <person name="Floudas D."/>
            <person name="Sun H."/>
            <person name="Yadav J.S."/>
            <person name="Pangilinan J."/>
            <person name="Larsson K.H."/>
            <person name="Matsuura K."/>
            <person name="Barry K."/>
            <person name="Labutti K."/>
            <person name="Kuo R."/>
            <person name="Ohm R.A."/>
            <person name="Bhattacharya S.S."/>
            <person name="Shirouzu T."/>
            <person name="Yoshinaga Y."/>
            <person name="Martin F.M."/>
            <person name="Grigoriev I.V."/>
            <person name="Hibbett D.S."/>
        </authorList>
    </citation>
    <scope>NUCLEOTIDE SEQUENCE [LARGE SCALE GENOMIC DNA]</scope>
    <source>
        <strain evidence="7 8">HHB12029</strain>
    </source>
</reference>
<accession>A0A165CXQ5</accession>
<dbReference type="InterPro" id="IPR038491">
    <property type="entry name" value="Velvet_dom_sf"/>
</dbReference>
<feature type="compositionally biased region" description="Basic and acidic residues" evidence="5">
    <location>
        <begin position="463"/>
        <end position="474"/>
    </location>
</feature>
<evidence type="ECO:0000256" key="4">
    <source>
        <dbReference type="ARBA" id="ARBA00023242"/>
    </source>
</evidence>
<dbReference type="GO" id="GO:0005634">
    <property type="term" value="C:nucleus"/>
    <property type="evidence" value="ECO:0007669"/>
    <property type="project" value="UniProtKB-SubCell"/>
</dbReference>
<feature type="region of interest" description="Disordered" evidence="5">
    <location>
        <begin position="248"/>
        <end position="491"/>
    </location>
</feature>
<organism evidence="7 8">
    <name type="scientific">Exidia glandulosa HHB12029</name>
    <dbReference type="NCBI Taxonomy" id="1314781"/>
    <lineage>
        <taxon>Eukaryota</taxon>
        <taxon>Fungi</taxon>
        <taxon>Dikarya</taxon>
        <taxon>Basidiomycota</taxon>
        <taxon>Agaricomycotina</taxon>
        <taxon>Agaricomycetes</taxon>
        <taxon>Auriculariales</taxon>
        <taxon>Exidiaceae</taxon>
        <taxon>Exidia</taxon>
    </lineage>
</organism>
<dbReference type="InterPro" id="IPR037525">
    <property type="entry name" value="Velvet_dom"/>
</dbReference>
<feature type="compositionally biased region" description="Basic residues" evidence="5">
    <location>
        <begin position="267"/>
        <end position="277"/>
    </location>
</feature>
<feature type="compositionally biased region" description="Basic and acidic residues" evidence="5">
    <location>
        <begin position="412"/>
        <end position="426"/>
    </location>
</feature>
<evidence type="ECO:0000256" key="1">
    <source>
        <dbReference type="ARBA" id="ARBA00004123"/>
    </source>
</evidence>
<evidence type="ECO:0000313" key="8">
    <source>
        <dbReference type="Proteomes" id="UP000077266"/>
    </source>
</evidence>
<dbReference type="Gene3D" id="2.60.40.3960">
    <property type="entry name" value="Velvet domain"/>
    <property type="match status" value="1"/>
</dbReference>
<dbReference type="Proteomes" id="UP000077266">
    <property type="component" value="Unassembled WGS sequence"/>
</dbReference>
<name>A0A165CXQ5_EXIGL</name>
<keyword evidence="4" id="KW-0539">Nucleus</keyword>
<keyword evidence="3" id="KW-0804">Transcription</keyword>
<feature type="compositionally biased region" description="Low complexity" evidence="5">
    <location>
        <begin position="319"/>
        <end position="331"/>
    </location>
</feature>
<feature type="compositionally biased region" description="Polar residues" evidence="5">
    <location>
        <begin position="253"/>
        <end position="262"/>
    </location>
</feature>
<feature type="domain" description="Velvet" evidence="6">
    <location>
        <begin position="40"/>
        <end position="272"/>
    </location>
</feature>
<dbReference type="InterPro" id="IPR021740">
    <property type="entry name" value="Velvet"/>
</dbReference>
<proteinExistence type="predicted"/>
<evidence type="ECO:0000256" key="2">
    <source>
        <dbReference type="ARBA" id="ARBA00023015"/>
    </source>
</evidence>
<dbReference type="Pfam" id="PF11754">
    <property type="entry name" value="Velvet"/>
    <property type="match status" value="1"/>
</dbReference>
<protein>
    <recommendedName>
        <fullName evidence="6">Velvet domain-containing protein</fullName>
    </recommendedName>
</protein>
<dbReference type="PROSITE" id="PS51821">
    <property type="entry name" value="VELVET"/>
    <property type="match status" value="1"/>
</dbReference>
<feature type="compositionally biased region" description="Acidic residues" evidence="5">
    <location>
        <begin position="306"/>
        <end position="318"/>
    </location>
</feature>
<keyword evidence="2" id="KW-0805">Transcription regulation</keyword>
<feature type="compositionally biased region" description="Basic and acidic residues" evidence="5">
    <location>
        <begin position="439"/>
        <end position="450"/>
    </location>
</feature>
<dbReference type="EMBL" id="KV426274">
    <property type="protein sequence ID" value="KZV83382.1"/>
    <property type="molecule type" value="Genomic_DNA"/>
</dbReference>
<dbReference type="OrthoDB" id="5599552at2759"/>
<evidence type="ECO:0000259" key="6">
    <source>
        <dbReference type="PROSITE" id="PS51821"/>
    </source>
</evidence>
<evidence type="ECO:0000313" key="7">
    <source>
        <dbReference type="EMBL" id="KZV83382.1"/>
    </source>
</evidence>
<evidence type="ECO:0000256" key="5">
    <source>
        <dbReference type="SAM" id="MobiDB-lite"/>
    </source>
</evidence>
<feature type="compositionally biased region" description="Pro residues" evidence="5">
    <location>
        <begin position="369"/>
        <end position="389"/>
    </location>
</feature>
<dbReference type="PANTHER" id="PTHR33572">
    <property type="entry name" value="SPORE DEVELOPMENT REGULATOR VOSA"/>
    <property type="match status" value="1"/>
</dbReference>
<dbReference type="AlphaFoldDB" id="A0A165CXQ5"/>
<keyword evidence="8" id="KW-1185">Reference proteome</keyword>
<dbReference type="PANTHER" id="PTHR33572:SF3">
    <property type="entry name" value="VELVET COMPLEX SUBUNIT B"/>
    <property type="match status" value="1"/>
</dbReference>
<sequence length="517" mass="58052">MSSSSSGTPPPARPAHRVGPEGYADVVGMPIRFYGGPYGGKIIHTTIEEVQKPDLGRKYGQRDSRPVDPPPVVQVRMYEVLDFGTPDERAEEMDVDDIFLPGLVCAAELYPYNPEFEDNPALYPDGCPPPAPIQPTTGQDGSYVLARANVYPPDNLPRRPRVALPRAAAMQGQLHGELYQSAIAVPDIRGSAKKVVYFVFAELQVRLTGHFMLRYTAMHIDWTIQDTIRQPQLAECWGGVFAIYPSKQHPSMRPSSELTNHLSRCGSKLHSRHKARAGRATGPTNGHGAGGGSKRSRSSKKRKPDEDDDEEEQDELSDDFAPQHQFQQQRSRPSRRAALGKNYAEPEVEVELEIDPVLVEMDRPTRTLPSPPQRSAPPHAPPPPPPPPSYMRLPPIGVAIPEHAFGGSARWSFDRERERERDRRWDPPPSAPQASGSRLHGEIGRLHGENFYHPNGGGGSGVVERERRWDRDEERERDEEDERERDGPRRIGWSSSHVREYVCDSEWCLMLQLRLLR</sequence>